<keyword evidence="2" id="KW-0732">Signal</keyword>
<dbReference type="InterPro" id="IPR013784">
    <property type="entry name" value="Carb-bd-like_fold"/>
</dbReference>
<organism evidence="3 4">
    <name type="scientific">Massilia rubra</name>
    <dbReference type="NCBI Taxonomy" id="2607910"/>
    <lineage>
        <taxon>Bacteria</taxon>
        <taxon>Pseudomonadati</taxon>
        <taxon>Pseudomonadota</taxon>
        <taxon>Betaproteobacteria</taxon>
        <taxon>Burkholderiales</taxon>
        <taxon>Oxalobacteraceae</taxon>
        <taxon>Telluria group</taxon>
        <taxon>Massilia</taxon>
    </lineage>
</organism>
<dbReference type="SUPFAM" id="SSF49452">
    <property type="entry name" value="Starch-binding domain-like"/>
    <property type="match status" value="1"/>
</dbReference>
<name>A0ABX0LD89_9BURK</name>
<dbReference type="RefSeq" id="WP_167221738.1">
    <property type="nucleotide sequence ID" value="NZ_VUYU01000002.1"/>
</dbReference>
<dbReference type="SUPFAM" id="SSF49503">
    <property type="entry name" value="Cupredoxins"/>
    <property type="match status" value="1"/>
</dbReference>
<comment type="subcellular location">
    <subcellularLocation>
        <location evidence="1">Periplasm</location>
    </subcellularLocation>
</comment>
<dbReference type="CDD" id="cd04221">
    <property type="entry name" value="MauL"/>
    <property type="match status" value="1"/>
</dbReference>
<evidence type="ECO:0000313" key="4">
    <source>
        <dbReference type="Proteomes" id="UP000785613"/>
    </source>
</evidence>
<dbReference type="Proteomes" id="UP000785613">
    <property type="component" value="Unassembled WGS sequence"/>
</dbReference>
<comment type="caution">
    <text evidence="3">The sequence shown here is derived from an EMBL/GenBank/DDBJ whole genome shotgun (WGS) entry which is preliminary data.</text>
</comment>
<evidence type="ECO:0000313" key="3">
    <source>
        <dbReference type="EMBL" id="NHZ32714.1"/>
    </source>
</evidence>
<dbReference type="Gene3D" id="2.60.40.420">
    <property type="entry name" value="Cupredoxins - blue copper proteins"/>
    <property type="match status" value="1"/>
</dbReference>
<dbReference type="InterPro" id="IPR008972">
    <property type="entry name" value="Cupredoxin"/>
</dbReference>
<feature type="chain" id="PRO_5047229280" evidence="2">
    <location>
        <begin position="23"/>
        <end position="208"/>
    </location>
</feature>
<sequence length="208" mass="21461">MNTLFRSITLAALSLASAAAGAAAIAVQVHDSSGKPLADVVVSAAPDGNAAVPQTLKAAEIEQRGLKFMPLVSVIQTGSKISFPNFDKVKHHIYSFSPAKKFDQKLYSGVAAAPQVFDKAGTVVLGCNIHDGMVAYIKVVDTPFFAKTDAAGVARIELPAAGKYTLTSWHFNMLGAPAEQSVVVKGEGATAASVKLALKPTAPDAGAP</sequence>
<dbReference type="InterPro" id="IPR034242">
    <property type="entry name" value="MauL"/>
</dbReference>
<dbReference type="EMBL" id="VUYU01000002">
    <property type="protein sequence ID" value="NHZ32714.1"/>
    <property type="molecule type" value="Genomic_DNA"/>
</dbReference>
<evidence type="ECO:0000256" key="2">
    <source>
        <dbReference type="SAM" id="SignalP"/>
    </source>
</evidence>
<evidence type="ECO:0000256" key="1">
    <source>
        <dbReference type="ARBA" id="ARBA00004418"/>
    </source>
</evidence>
<reference evidence="3 4" key="1">
    <citation type="submission" date="2019-09" db="EMBL/GenBank/DDBJ databases">
        <title>Taxonomy of Antarctic Massilia spp.: description of Massilia rubra sp. nov., Massilia aquatica sp. nov., Massilia mucilaginosa sp. nov., Massilia frigida sp. nov. isolated from streams, lakes and regoliths.</title>
        <authorList>
            <person name="Holochova P."/>
            <person name="Sedlacek I."/>
            <person name="Kralova S."/>
            <person name="Maslanova I."/>
            <person name="Busse H.-J."/>
            <person name="Stankova E."/>
            <person name="Vrbovska V."/>
            <person name="Kovarovic V."/>
            <person name="Bartak M."/>
            <person name="Svec P."/>
            <person name="Pantucek R."/>
        </authorList>
    </citation>
    <scope>NUCLEOTIDE SEQUENCE [LARGE SCALE GENOMIC DNA]</scope>
    <source>
        <strain evidence="3 4">CCM 8692</strain>
    </source>
</reference>
<gene>
    <name evidence="3" type="ORF">F0185_03795</name>
</gene>
<proteinExistence type="predicted"/>
<accession>A0ABX0LD89</accession>
<keyword evidence="4" id="KW-1185">Reference proteome</keyword>
<feature type="signal peptide" evidence="2">
    <location>
        <begin position="1"/>
        <end position="22"/>
    </location>
</feature>
<protein>
    <submittedName>
        <fullName evidence="3">Methylamine utilization protein</fullName>
    </submittedName>
</protein>